<keyword evidence="3" id="KW-1185">Reference proteome</keyword>
<sequence length="292" mass="34399">MRTGGLFRRNTVVTPKRDDDFGDYATVISSEDDPKRLKEYITRLYKSLKEKSKSLRSAYTKLDLLNSEINQEKTRLVDIEDEKQVTSRYALFCLIKYIKNQMQGMADQLASKEELFCQWQAKLVEQTQKERDVIIEEMDEERAQFKERINQLEDALNLANVEITRLTIEMTDLTNSQKKRMSTTSTTDENRSSLDILFNSNKNKEDDRYELTKQILEITQRRISLQTELTLLEDQYDDLKVNRVLNIKDHIRNSYVDSIKSTLEGEPTTPTRKRLPQATDRKKNVYEISRRC</sequence>
<dbReference type="EMBL" id="CAJVPY010005530">
    <property type="protein sequence ID" value="CAG8645089.1"/>
    <property type="molecule type" value="Genomic_DNA"/>
</dbReference>
<dbReference type="AlphaFoldDB" id="A0A9N9DNL0"/>
<name>A0A9N9DNL0_9GLOM</name>
<evidence type="ECO:0000313" key="2">
    <source>
        <dbReference type="EMBL" id="CAG8645089.1"/>
    </source>
</evidence>
<protein>
    <submittedName>
        <fullName evidence="2">6198_t:CDS:1</fullName>
    </submittedName>
</protein>
<feature type="coiled-coil region" evidence="1">
    <location>
        <begin position="124"/>
        <end position="169"/>
    </location>
</feature>
<organism evidence="2 3">
    <name type="scientific">Dentiscutata erythropus</name>
    <dbReference type="NCBI Taxonomy" id="1348616"/>
    <lineage>
        <taxon>Eukaryota</taxon>
        <taxon>Fungi</taxon>
        <taxon>Fungi incertae sedis</taxon>
        <taxon>Mucoromycota</taxon>
        <taxon>Glomeromycotina</taxon>
        <taxon>Glomeromycetes</taxon>
        <taxon>Diversisporales</taxon>
        <taxon>Gigasporaceae</taxon>
        <taxon>Dentiscutata</taxon>
    </lineage>
</organism>
<dbReference type="OrthoDB" id="2398825at2759"/>
<keyword evidence="1" id="KW-0175">Coiled coil</keyword>
<proteinExistence type="predicted"/>
<comment type="caution">
    <text evidence="2">The sequence shown here is derived from an EMBL/GenBank/DDBJ whole genome shotgun (WGS) entry which is preliminary data.</text>
</comment>
<evidence type="ECO:0000313" key="3">
    <source>
        <dbReference type="Proteomes" id="UP000789405"/>
    </source>
</evidence>
<gene>
    <name evidence="2" type="ORF">DERYTH_LOCUS9870</name>
</gene>
<accession>A0A9N9DNL0</accession>
<reference evidence="2" key="1">
    <citation type="submission" date="2021-06" db="EMBL/GenBank/DDBJ databases">
        <authorList>
            <person name="Kallberg Y."/>
            <person name="Tangrot J."/>
            <person name="Rosling A."/>
        </authorList>
    </citation>
    <scope>NUCLEOTIDE SEQUENCE</scope>
    <source>
        <strain evidence="2">MA453B</strain>
    </source>
</reference>
<evidence type="ECO:0000256" key="1">
    <source>
        <dbReference type="SAM" id="Coils"/>
    </source>
</evidence>
<dbReference type="Proteomes" id="UP000789405">
    <property type="component" value="Unassembled WGS sequence"/>
</dbReference>